<gene>
    <name evidence="2" type="ORF">PQ628_26115</name>
</gene>
<reference evidence="2" key="1">
    <citation type="submission" date="2022-10" db="EMBL/GenBank/DDBJ databases">
        <title>Human gut microbiome strain richness.</title>
        <authorList>
            <person name="Chen-Liaw A."/>
        </authorList>
    </citation>
    <scope>NUCLEOTIDE SEQUENCE</scope>
    <source>
        <strain evidence="2">RTP21484st1_H8_RTP21484_190118</strain>
    </source>
</reference>
<accession>A0AAW6IT73</accession>
<proteinExistence type="predicted"/>
<name>A0AAW6IT73_BACOV</name>
<feature type="region of interest" description="Disordered" evidence="1">
    <location>
        <begin position="1"/>
        <end position="20"/>
    </location>
</feature>
<evidence type="ECO:0000256" key="1">
    <source>
        <dbReference type="SAM" id="MobiDB-lite"/>
    </source>
</evidence>
<feature type="compositionally biased region" description="Basic and acidic residues" evidence="1">
    <location>
        <begin position="1"/>
        <end position="13"/>
    </location>
</feature>
<protein>
    <recommendedName>
        <fullName evidence="4">DUF3408 domain-containing protein</fullName>
    </recommendedName>
</protein>
<dbReference type="EMBL" id="JAQQPO010000054">
    <property type="protein sequence ID" value="MDC7961677.1"/>
    <property type="molecule type" value="Genomic_DNA"/>
</dbReference>
<evidence type="ECO:0000313" key="2">
    <source>
        <dbReference type="EMBL" id="MDC7961677.1"/>
    </source>
</evidence>
<sequence length="52" mass="6226">MANNKDIKKDKPKKEKKKRKPVYEIQGFVLTIPEERLKEMLLEMSKPNPEKE</sequence>
<organism evidence="2 3">
    <name type="scientific">Bacteroides ovatus</name>
    <dbReference type="NCBI Taxonomy" id="28116"/>
    <lineage>
        <taxon>Bacteria</taxon>
        <taxon>Pseudomonadati</taxon>
        <taxon>Bacteroidota</taxon>
        <taxon>Bacteroidia</taxon>
        <taxon>Bacteroidales</taxon>
        <taxon>Bacteroidaceae</taxon>
        <taxon>Bacteroides</taxon>
    </lineage>
</organism>
<evidence type="ECO:0008006" key="4">
    <source>
        <dbReference type="Google" id="ProtNLM"/>
    </source>
</evidence>
<dbReference type="AlphaFoldDB" id="A0AAW6IT73"/>
<evidence type="ECO:0000313" key="3">
    <source>
        <dbReference type="Proteomes" id="UP001215078"/>
    </source>
</evidence>
<dbReference type="Proteomes" id="UP001215078">
    <property type="component" value="Unassembled WGS sequence"/>
</dbReference>
<comment type="caution">
    <text evidence="2">The sequence shown here is derived from an EMBL/GenBank/DDBJ whole genome shotgun (WGS) entry which is preliminary data.</text>
</comment>
<dbReference type="RefSeq" id="WP_171035784.1">
    <property type="nucleotide sequence ID" value="NZ_CAKJYT010000018.1"/>
</dbReference>